<dbReference type="PANTHER" id="PTHR14002">
    <property type="entry name" value="ENDOGLIN/TGF-BETA RECEPTOR TYPE III"/>
    <property type="match status" value="1"/>
</dbReference>
<keyword evidence="3" id="KW-0812">Transmembrane</keyword>
<keyword evidence="2" id="KW-1015">Disulfide bond</keyword>
<organism evidence="5 6">
    <name type="scientific">Desmophyllum pertusum</name>
    <dbReference type="NCBI Taxonomy" id="174260"/>
    <lineage>
        <taxon>Eukaryota</taxon>
        <taxon>Metazoa</taxon>
        <taxon>Cnidaria</taxon>
        <taxon>Anthozoa</taxon>
        <taxon>Hexacorallia</taxon>
        <taxon>Scleractinia</taxon>
        <taxon>Caryophylliina</taxon>
        <taxon>Caryophylliidae</taxon>
        <taxon>Desmophyllum</taxon>
    </lineage>
</organism>
<keyword evidence="3" id="KW-1133">Transmembrane helix</keyword>
<evidence type="ECO:0000256" key="2">
    <source>
        <dbReference type="ARBA" id="ARBA00023157"/>
    </source>
</evidence>
<dbReference type="OrthoDB" id="10635540at2759"/>
<evidence type="ECO:0000259" key="4">
    <source>
        <dbReference type="PROSITE" id="PS51034"/>
    </source>
</evidence>
<evidence type="ECO:0000256" key="3">
    <source>
        <dbReference type="SAM" id="Phobius"/>
    </source>
</evidence>
<evidence type="ECO:0000256" key="1">
    <source>
        <dbReference type="ARBA" id="ARBA00022729"/>
    </source>
</evidence>
<accession>A0A9W9ZE37</accession>
<dbReference type="PANTHER" id="PTHR14002:SF43">
    <property type="entry name" value="DELTA-LIKE PROTEIN"/>
    <property type="match status" value="1"/>
</dbReference>
<dbReference type="InterPro" id="IPR042235">
    <property type="entry name" value="ZP-C_dom"/>
</dbReference>
<dbReference type="EMBL" id="MU826355">
    <property type="protein sequence ID" value="KAJ7380026.1"/>
    <property type="molecule type" value="Genomic_DNA"/>
</dbReference>
<dbReference type="Gene3D" id="2.60.40.4100">
    <property type="entry name" value="Zona pellucida, ZP-C domain"/>
    <property type="match status" value="1"/>
</dbReference>
<dbReference type="PROSITE" id="PS51034">
    <property type="entry name" value="ZP_2"/>
    <property type="match status" value="1"/>
</dbReference>
<proteinExistence type="predicted"/>
<dbReference type="AlphaFoldDB" id="A0A9W9ZE37"/>
<gene>
    <name evidence="5" type="ORF">OS493_012788</name>
</gene>
<feature type="transmembrane region" description="Helical" evidence="3">
    <location>
        <begin position="118"/>
        <end position="143"/>
    </location>
</feature>
<reference evidence="5" key="1">
    <citation type="submission" date="2023-01" db="EMBL/GenBank/DDBJ databases">
        <title>Genome assembly of the deep-sea coral Lophelia pertusa.</title>
        <authorList>
            <person name="Herrera S."/>
            <person name="Cordes E."/>
        </authorList>
    </citation>
    <scope>NUCLEOTIDE SEQUENCE</scope>
    <source>
        <strain evidence="5">USNM1676648</strain>
        <tissue evidence="5">Polyp</tissue>
    </source>
</reference>
<evidence type="ECO:0000313" key="6">
    <source>
        <dbReference type="Proteomes" id="UP001163046"/>
    </source>
</evidence>
<keyword evidence="6" id="KW-1185">Reference proteome</keyword>
<keyword evidence="1" id="KW-0732">Signal</keyword>
<dbReference type="Proteomes" id="UP001163046">
    <property type="component" value="Unassembled WGS sequence"/>
</dbReference>
<evidence type="ECO:0000313" key="5">
    <source>
        <dbReference type="EMBL" id="KAJ7380026.1"/>
    </source>
</evidence>
<keyword evidence="3" id="KW-0472">Membrane</keyword>
<feature type="domain" description="ZP" evidence="4">
    <location>
        <begin position="1"/>
        <end position="66"/>
    </location>
</feature>
<comment type="caution">
    <text evidence="5">The sequence shown here is derived from an EMBL/GenBank/DDBJ whole genome shotgun (WGS) entry which is preliminary data.</text>
</comment>
<dbReference type="InterPro" id="IPR001507">
    <property type="entry name" value="ZP_dom"/>
</dbReference>
<protein>
    <recommendedName>
        <fullName evidence="4">ZP domain-containing protein</fullName>
    </recommendedName>
</protein>
<sequence>MRAFLCGVDAVVTAVSCNSDDEDKVDFDAYRFVTSVEGDDIYIFVTAEVCPADQVDSSCKTDCEACNPTKRRKRRETGQEIQQTQYYLKAGPYKINRNTEEARKDAAAGKDDVTHLPAYVVAVAAVGGVVAVAIVCATVLIVLRNRRQNTAIAEPRDQADVTA</sequence>
<name>A0A9W9ZE37_9CNID</name>